<reference evidence="1 2" key="1">
    <citation type="submission" date="2018-03" db="EMBL/GenBank/DDBJ databases">
        <title>Phage therapy in agriculture - a green tech approach to combat plant pathogenic bacteria.</title>
        <authorList>
            <person name="Carstens A.B."/>
            <person name="Djurhuus A.M."/>
            <person name="Hansen L.H."/>
        </authorList>
    </citation>
    <scope>NUCLEOTIDE SEQUENCE [LARGE SCALE GENOMIC DNA]</scope>
</reference>
<organism evidence="1 2">
    <name type="scientific">Pseudomonas phage Njord</name>
    <dbReference type="NCBI Taxonomy" id="2163985"/>
    <lineage>
        <taxon>Viruses</taxon>
        <taxon>Duplodnaviria</taxon>
        <taxon>Heunggongvirae</taxon>
        <taxon>Uroviricota</taxon>
        <taxon>Caudoviricetes</taxon>
        <taxon>Autographivirales</taxon>
        <taxon>Autosignataviridae</taxon>
        <taxon>Colwellvirinae</taxon>
        <taxon>Njordvirus</taxon>
        <taxon>Njordvirus njord</taxon>
        <taxon>Uliginvirus njord</taxon>
    </lineage>
</organism>
<sequence length="263" mass="29584">MKYIIGFQGPKRSGKDFGATKLIEELRAAGFAVHRDSFARNLRTVAAQTTGATPEQLDAKKDVRGLFRISRPALLSVLRINGFLAEGDKEAEYDWIRAIDHQLKLQMRQTSIGYKEESGTDTIVLECTGRDVLIIIGQAARMIHPEFWVRALAIDLSQLPDRTVVVLTDVRPENEARCCDYLIEVTSPFATFTGTATESRLPDHLVHSRIHNPGDATYGYTLRAEAATLRRLIAGKFRDNGKVLEARQYMSPELYNRTFLETI</sequence>
<dbReference type="GeneID" id="54991026"/>
<dbReference type="Proteomes" id="UP000247221">
    <property type="component" value="Segment"/>
</dbReference>
<protein>
    <recommendedName>
        <fullName evidence="3">Deoxynucleoside monophosphate kinase</fullName>
    </recommendedName>
</protein>
<keyword evidence="2" id="KW-1185">Reference proteome</keyword>
<proteinExistence type="predicted"/>
<evidence type="ECO:0008006" key="3">
    <source>
        <dbReference type="Google" id="ProtNLM"/>
    </source>
</evidence>
<evidence type="ECO:0000313" key="2">
    <source>
        <dbReference type="Proteomes" id="UP000247221"/>
    </source>
</evidence>
<dbReference type="EMBL" id="MH113812">
    <property type="protein sequence ID" value="AWD90609.1"/>
    <property type="molecule type" value="Genomic_DNA"/>
</dbReference>
<evidence type="ECO:0000313" key="1">
    <source>
        <dbReference type="EMBL" id="AWD90609.1"/>
    </source>
</evidence>
<dbReference type="KEGG" id="vg:54991026"/>
<name>A0A2S1GML3_9CAUD</name>
<accession>A0A2S1GML3</accession>
<dbReference type="RefSeq" id="YP_009800527.1">
    <property type="nucleotide sequence ID" value="NC_047954.1"/>
</dbReference>